<dbReference type="Proteomes" id="UP000075902">
    <property type="component" value="Unassembled WGS sequence"/>
</dbReference>
<dbReference type="PROSITE" id="PS51257">
    <property type="entry name" value="PROKAR_LIPOPROTEIN"/>
    <property type="match status" value="1"/>
</dbReference>
<dbReference type="VEuPathDB" id="VectorBase:AMEC012920"/>
<keyword evidence="9 19" id="KW-0812">Transmembrane</keyword>
<feature type="transmembrane region" description="Helical" evidence="19">
    <location>
        <begin position="12"/>
        <end position="36"/>
    </location>
</feature>
<reference evidence="20" key="2">
    <citation type="submission" date="2020-05" db="UniProtKB">
        <authorList>
            <consortium name="EnsemblMetazoa"/>
        </authorList>
    </citation>
    <scope>IDENTIFICATION</scope>
    <source>
        <strain evidence="20">CM1001059</strain>
    </source>
</reference>
<dbReference type="Pfam" id="PF00953">
    <property type="entry name" value="Glycos_transf_4"/>
    <property type="match status" value="1"/>
</dbReference>
<name>A0A182U2W6_9DIPT</name>
<protein>
    <recommendedName>
        <fullName evidence="6">UDP-N-acetylglucosamine--dolichyl-phosphate N-acetylglucosaminephosphotransferase</fullName>
        <ecNumber evidence="5">2.7.8.15</ecNumber>
    </recommendedName>
    <alternativeName>
        <fullName evidence="15">GlcNAc-1-P transferase</fullName>
    </alternativeName>
    <alternativeName>
        <fullName evidence="16">N-acetylglucosamine-1-phosphate transferase</fullName>
    </alternativeName>
</protein>
<dbReference type="GO" id="GO:0016757">
    <property type="term" value="F:glycosyltransferase activity"/>
    <property type="evidence" value="ECO:0007669"/>
    <property type="project" value="UniProtKB-KW"/>
</dbReference>
<dbReference type="PANTHER" id="PTHR10571:SF0">
    <property type="entry name" value="UDP-N-ACETYLGLUCOSAMINE--DOLICHYL-PHOSPHATE N-ACETYLGLUCOSAMINEPHOSPHOTRANSFERASE"/>
    <property type="match status" value="1"/>
</dbReference>
<keyword evidence="21" id="KW-1185">Reference proteome</keyword>
<comment type="similarity">
    <text evidence="4">Belongs to the glycosyltransferase 4 family.</text>
</comment>
<comment type="catalytic activity">
    <reaction evidence="18">
        <text>a di-trans,poly-cis-dolichyl phosphate + UDP-N-acetyl-alpha-D-glucosamine = an N-acetyl-alpha-D-glucosaminyl-diphospho-di-trans,poly-cis-dolichol + UMP</text>
        <dbReference type="Rhea" id="RHEA:13289"/>
        <dbReference type="Rhea" id="RHEA-COMP:19498"/>
        <dbReference type="Rhea" id="RHEA-COMP:19507"/>
        <dbReference type="ChEBI" id="CHEBI:57683"/>
        <dbReference type="ChEBI" id="CHEBI:57705"/>
        <dbReference type="ChEBI" id="CHEBI:57865"/>
        <dbReference type="ChEBI" id="CHEBI:58427"/>
        <dbReference type="EC" id="2.7.8.15"/>
    </reaction>
    <physiologicalReaction direction="left-to-right" evidence="18">
        <dbReference type="Rhea" id="RHEA:13290"/>
    </physiologicalReaction>
</comment>
<evidence type="ECO:0000256" key="3">
    <source>
        <dbReference type="ARBA" id="ARBA00004922"/>
    </source>
</evidence>
<evidence type="ECO:0000256" key="11">
    <source>
        <dbReference type="ARBA" id="ARBA00022824"/>
    </source>
</evidence>
<dbReference type="GO" id="GO:0046872">
    <property type="term" value="F:metal ion binding"/>
    <property type="evidence" value="ECO:0007669"/>
    <property type="project" value="UniProtKB-KW"/>
</dbReference>
<dbReference type="AlphaFoldDB" id="A0A182U2W6"/>
<sequence>MPLFHRFEFDVLGHTVSLPVPLLVNVAISCGAYYAGRSLIPKMKPMFINANLYGIDMNKTSKPKIPEAFGVVTGCIFLVSLFLFIPVPFLRNFSATIQGDFPHDKFVEFIAAMLSICCMILLGFADDVLNLRWRDKLYLPTVASLPLLMVYYTNFNSTTVILPKMVRPLLGHSLDIGALYYVFMGMLAVFCTNAINILAGINGLEVCQSLIIAGSIVLFNVLEILHGNHSEAHEFSLYIMLPYIGATLALWRYNRGGVRDLGGWVVLRTTTGYRIVTGTPTNTQNLAKVIIVREIIVPAGKQIHHNVIKPPAVVPHILRLVVLIRSVAQPFERPLAILQILARRNQLLHVLVVQHLGALRIGQDDGCCVHRAARRSLLRRPVLVVLHDRAGLVAAPTVPTAKVVQIADQHHRLLDRQQPIRIGPVHLAQRADLHGATPYHRTVARMLPEKAVHIVLEAKPYRLGPVVVPAKVRDRLPVQYLIRPTDQHEIVRPDRTLGGVLEQLAEHVPPAARCIRHDQQSVAQRAQKVRPIDVVRDGSGIRGRSRCARAGPITQHKQGDLIGQLHQLYFQHLRADERARHDVVQIACDLPWCGRLIAGWNLRRDKRTPYHLRLATVGSVPLWVAATPPNTIISNGYYAVAIVVCRVLRIPVSIGSVSLLPVRLLVAPAAPTNAPPCVPSMKHNRRLRFPCQSV</sequence>
<dbReference type="GO" id="GO:0005789">
    <property type="term" value="C:endoplasmic reticulum membrane"/>
    <property type="evidence" value="ECO:0007669"/>
    <property type="project" value="UniProtKB-SubCell"/>
</dbReference>
<evidence type="ECO:0000313" key="20">
    <source>
        <dbReference type="EnsemblMetazoa" id="AMEC012920-PA"/>
    </source>
</evidence>
<evidence type="ECO:0000256" key="16">
    <source>
        <dbReference type="ARBA" id="ARBA00033238"/>
    </source>
</evidence>
<dbReference type="EC" id="2.7.8.15" evidence="5"/>
<dbReference type="InterPro" id="IPR000715">
    <property type="entry name" value="Glycosyl_transferase_4"/>
</dbReference>
<organism evidence="20 21">
    <name type="scientific">Anopheles melas</name>
    <dbReference type="NCBI Taxonomy" id="34690"/>
    <lineage>
        <taxon>Eukaryota</taxon>
        <taxon>Metazoa</taxon>
        <taxon>Ecdysozoa</taxon>
        <taxon>Arthropoda</taxon>
        <taxon>Hexapoda</taxon>
        <taxon>Insecta</taxon>
        <taxon>Pterygota</taxon>
        <taxon>Neoptera</taxon>
        <taxon>Endopterygota</taxon>
        <taxon>Diptera</taxon>
        <taxon>Nematocera</taxon>
        <taxon>Culicoidea</taxon>
        <taxon>Culicidae</taxon>
        <taxon>Anophelinae</taxon>
        <taxon>Anopheles</taxon>
    </lineage>
</organism>
<dbReference type="GO" id="GO:0003975">
    <property type="term" value="F:UDP-N-acetylglucosamine-dolichyl-phosphate N-acetylglucosaminephosphotransferase activity"/>
    <property type="evidence" value="ECO:0007669"/>
    <property type="project" value="UniProtKB-EC"/>
</dbReference>
<evidence type="ECO:0000256" key="13">
    <source>
        <dbReference type="ARBA" id="ARBA00022989"/>
    </source>
</evidence>
<evidence type="ECO:0000256" key="19">
    <source>
        <dbReference type="SAM" id="Phobius"/>
    </source>
</evidence>
<dbReference type="GO" id="GO:0006488">
    <property type="term" value="P:dolichol-linked oligosaccharide biosynthetic process"/>
    <property type="evidence" value="ECO:0007669"/>
    <property type="project" value="InterPro"/>
</dbReference>
<evidence type="ECO:0000256" key="7">
    <source>
        <dbReference type="ARBA" id="ARBA00022676"/>
    </source>
</evidence>
<evidence type="ECO:0000256" key="5">
    <source>
        <dbReference type="ARBA" id="ARBA00013225"/>
    </source>
</evidence>
<feature type="transmembrane region" description="Helical" evidence="19">
    <location>
        <begin position="137"/>
        <end position="155"/>
    </location>
</feature>
<comment type="subcellular location">
    <subcellularLocation>
        <location evidence="2">Endoplasmic reticulum membrane</location>
        <topology evidence="2">Multi-pass membrane protein</topology>
    </subcellularLocation>
</comment>
<dbReference type="InterPro" id="IPR033895">
    <property type="entry name" value="GPT"/>
</dbReference>
<evidence type="ECO:0000256" key="6">
    <source>
        <dbReference type="ARBA" id="ARBA00017659"/>
    </source>
</evidence>
<reference evidence="21" key="1">
    <citation type="submission" date="2014-01" db="EMBL/GenBank/DDBJ databases">
        <title>The Genome Sequence of Anopheles melas CM1001059_A (V2).</title>
        <authorList>
            <consortium name="The Broad Institute Genomics Platform"/>
            <person name="Neafsey D.E."/>
            <person name="Besansky N."/>
            <person name="Howell P."/>
            <person name="Walton C."/>
            <person name="Young S.K."/>
            <person name="Zeng Q."/>
            <person name="Gargeya S."/>
            <person name="Fitzgerald M."/>
            <person name="Haas B."/>
            <person name="Abouelleil A."/>
            <person name="Allen A.W."/>
            <person name="Alvarado L."/>
            <person name="Arachchi H.M."/>
            <person name="Berlin A.M."/>
            <person name="Chapman S.B."/>
            <person name="Gainer-Dewar J."/>
            <person name="Goldberg J."/>
            <person name="Griggs A."/>
            <person name="Gujja S."/>
            <person name="Hansen M."/>
            <person name="Howarth C."/>
            <person name="Imamovic A."/>
            <person name="Ireland A."/>
            <person name="Larimer J."/>
            <person name="McCowan C."/>
            <person name="Murphy C."/>
            <person name="Pearson M."/>
            <person name="Poon T.W."/>
            <person name="Priest M."/>
            <person name="Roberts A."/>
            <person name="Saif S."/>
            <person name="Shea T."/>
            <person name="Sisk P."/>
            <person name="Sykes S."/>
            <person name="Wortman J."/>
            <person name="Nusbaum C."/>
            <person name="Birren B."/>
        </authorList>
    </citation>
    <scope>NUCLEOTIDE SEQUENCE [LARGE SCALE GENOMIC DNA]</scope>
    <source>
        <strain evidence="21">CM1001059</strain>
    </source>
</reference>
<accession>A0A182U2W6</accession>
<dbReference type="EnsemblMetazoa" id="AMEC012920-RA">
    <property type="protein sequence ID" value="AMEC012920-PA"/>
    <property type="gene ID" value="AMEC012920"/>
</dbReference>
<keyword evidence="7" id="KW-0328">Glycosyltransferase</keyword>
<feature type="transmembrane region" description="Helical" evidence="19">
    <location>
        <begin position="210"/>
        <end position="229"/>
    </location>
</feature>
<keyword evidence="13 19" id="KW-1133">Transmembrane helix</keyword>
<feature type="transmembrane region" description="Helical" evidence="19">
    <location>
        <begin position="178"/>
        <end position="198"/>
    </location>
</feature>
<feature type="transmembrane region" description="Helical" evidence="19">
    <location>
        <begin position="106"/>
        <end position="125"/>
    </location>
</feature>
<comment type="function">
    <text evidence="17">UDP-N-acetylglucosamine--dolichyl-phosphate N-acetylglucosaminephosphotransferase that operates in the biosynthetic pathway of dolichol-linked oligosaccharides, the glycan precursors employed in protein asparagine (N)-glycosylation. The assembly of dolichol-linked oligosaccharides begins on the cytosolic side of the endoplasmic reticulum membrane and finishes in its lumen. The sequential addition of sugars to dolichol pyrophosphate produces dolichol-linked oligosaccharides containing fourteen sugars, including two GlcNAcs, nine mannoses and three glucoses. Once assembled, the oligosaccharide is transferred from the lipid to nascent proteins by oligosaccharyltransferases. Catalyzes the initial step of dolichol-linked oligosaccharide biosynthesis, transfering GlcNAc-1-P from cytosolic UDP-GlcNAc onto the carrier lipid dolichyl phosphate (P-dolichol), yielding GlcNAc-P-P-dolichol embedded in the cytoplasmic leaflet of the endoplasmic reticulum membrane.</text>
</comment>
<dbReference type="UniPathway" id="UPA00378"/>
<evidence type="ECO:0000313" key="21">
    <source>
        <dbReference type="Proteomes" id="UP000075902"/>
    </source>
</evidence>
<evidence type="ECO:0000256" key="12">
    <source>
        <dbReference type="ARBA" id="ARBA00022842"/>
    </source>
</evidence>
<dbReference type="STRING" id="34690.A0A182U2W6"/>
<keyword evidence="14 19" id="KW-0472">Membrane</keyword>
<feature type="transmembrane region" description="Helical" evidence="19">
    <location>
        <begin position="68"/>
        <end position="86"/>
    </location>
</feature>
<comment type="pathway">
    <text evidence="3">Protein modification; protein glycosylation.</text>
</comment>
<evidence type="ECO:0000256" key="15">
    <source>
        <dbReference type="ARBA" id="ARBA00029567"/>
    </source>
</evidence>
<keyword evidence="8" id="KW-0808">Transferase</keyword>
<evidence type="ECO:0000256" key="18">
    <source>
        <dbReference type="ARBA" id="ARBA00045078"/>
    </source>
</evidence>
<evidence type="ECO:0000256" key="8">
    <source>
        <dbReference type="ARBA" id="ARBA00022679"/>
    </source>
</evidence>
<evidence type="ECO:0000256" key="17">
    <source>
        <dbReference type="ARBA" id="ARBA00044717"/>
    </source>
</evidence>
<proteinExistence type="inferred from homology"/>
<evidence type="ECO:0000256" key="10">
    <source>
        <dbReference type="ARBA" id="ARBA00022723"/>
    </source>
</evidence>
<evidence type="ECO:0000256" key="14">
    <source>
        <dbReference type="ARBA" id="ARBA00023136"/>
    </source>
</evidence>
<evidence type="ECO:0000256" key="9">
    <source>
        <dbReference type="ARBA" id="ARBA00022692"/>
    </source>
</evidence>
<keyword evidence="12" id="KW-0460">Magnesium</keyword>
<evidence type="ECO:0000256" key="4">
    <source>
        <dbReference type="ARBA" id="ARBA00009317"/>
    </source>
</evidence>
<dbReference type="PANTHER" id="PTHR10571">
    <property type="entry name" value="UDP-N-ACETYLGLUCOSAMINE--DOLICHYL-PHOSPHATE N-ACETYLGLUCOSAMINEPHOSPHOTRANSFERASE"/>
    <property type="match status" value="1"/>
</dbReference>
<dbReference type="CDD" id="cd06855">
    <property type="entry name" value="GT_GPT_euk"/>
    <property type="match status" value="1"/>
</dbReference>
<evidence type="ECO:0000256" key="1">
    <source>
        <dbReference type="ARBA" id="ARBA00001946"/>
    </source>
</evidence>
<keyword evidence="10" id="KW-0479">Metal-binding</keyword>
<comment type="cofactor">
    <cofactor evidence="1">
        <name>Mg(2+)</name>
        <dbReference type="ChEBI" id="CHEBI:18420"/>
    </cofactor>
</comment>
<keyword evidence="11" id="KW-0256">Endoplasmic reticulum</keyword>
<evidence type="ECO:0000256" key="2">
    <source>
        <dbReference type="ARBA" id="ARBA00004477"/>
    </source>
</evidence>